<evidence type="ECO:0000313" key="2">
    <source>
        <dbReference type="EMBL" id="STX61277.1"/>
    </source>
</evidence>
<sequence>MKSLLKISAGLLGVLTLCACHHKNPLTTHTRQDTLRFLLNASANAEKRLHIPIQKDSYGYAYLECMDGKNSPELSCNTLYQEMVSFAKEQRTGFEHLSVKDVSDSSVFASLAEDYAEYAATHEPHLLSENQS</sequence>
<dbReference type="EMBL" id="UGOG01000001">
    <property type="protein sequence ID" value="STX61277.1"/>
    <property type="molecule type" value="Genomic_DNA"/>
</dbReference>
<dbReference type="RefSeq" id="WP_028385415.1">
    <property type="nucleotide sequence ID" value="NZ_CAAAJG010000004.1"/>
</dbReference>
<protein>
    <submittedName>
        <fullName evidence="2">Legionella vir region protein</fullName>
    </submittedName>
</protein>
<dbReference type="EMBL" id="LNYN01000019">
    <property type="protein sequence ID" value="KTD34671.1"/>
    <property type="molecule type" value="Genomic_DNA"/>
</dbReference>
<organism evidence="2 4">
    <name type="scientific">Legionella moravica</name>
    <dbReference type="NCBI Taxonomy" id="39962"/>
    <lineage>
        <taxon>Bacteria</taxon>
        <taxon>Pseudomonadati</taxon>
        <taxon>Pseudomonadota</taxon>
        <taxon>Gammaproteobacteria</taxon>
        <taxon>Legionellales</taxon>
        <taxon>Legionellaceae</taxon>
        <taxon>Legionella</taxon>
    </lineage>
</organism>
<keyword evidence="3" id="KW-1185">Reference proteome</keyword>
<evidence type="ECO:0000313" key="4">
    <source>
        <dbReference type="Proteomes" id="UP000254040"/>
    </source>
</evidence>
<proteinExistence type="predicted"/>
<reference evidence="1 3" key="1">
    <citation type="submission" date="2015-11" db="EMBL/GenBank/DDBJ databases">
        <title>Genomic analysis of 38 Legionella species identifies large and diverse effector repertoires.</title>
        <authorList>
            <person name="Burstein D."/>
            <person name="Amaro F."/>
            <person name="Zusman T."/>
            <person name="Lifshitz Z."/>
            <person name="Cohen O."/>
            <person name="Gilbert J.A."/>
            <person name="Pupko T."/>
            <person name="Shuman H.A."/>
            <person name="Segal G."/>
        </authorList>
    </citation>
    <scope>NUCLEOTIDE SEQUENCE [LARGE SCALE GENOMIC DNA]</scope>
    <source>
        <strain evidence="1 3">ATCC 43877</strain>
    </source>
</reference>
<reference evidence="2 4" key="2">
    <citation type="submission" date="2018-06" db="EMBL/GenBank/DDBJ databases">
        <authorList>
            <consortium name="Pathogen Informatics"/>
            <person name="Doyle S."/>
        </authorList>
    </citation>
    <scope>NUCLEOTIDE SEQUENCE [LARGE SCALE GENOMIC DNA]</scope>
    <source>
        <strain evidence="2 4">NCTC12239</strain>
    </source>
</reference>
<dbReference type="PROSITE" id="PS51257">
    <property type="entry name" value="PROKAR_LIPOPROTEIN"/>
    <property type="match status" value="1"/>
</dbReference>
<evidence type="ECO:0000313" key="3">
    <source>
        <dbReference type="Proteomes" id="UP000054985"/>
    </source>
</evidence>
<evidence type="ECO:0000313" key="1">
    <source>
        <dbReference type="EMBL" id="KTD34671.1"/>
    </source>
</evidence>
<dbReference type="NCBIfam" id="NF041530">
    <property type="entry name" value="LvrD"/>
    <property type="match status" value="1"/>
</dbReference>
<name>A0A378JTD6_9GAMM</name>
<dbReference type="Proteomes" id="UP000054985">
    <property type="component" value="Unassembled WGS sequence"/>
</dbReference>
<dbReference type="STRING" id="39962.Lmor_1204"/>
<dbReference type="Proteomes" id="UP000254040">
    <property type="component" value="Unassembled WGS sequence"/>
</dbReference>
<dbReference type="OrthoDB" id="5638762at2"/>
<accession>A0A378JTD6</accession>
<dbReference type="AlphaFoldDB" id="A0A378JTD6"/>
<gene>
    <name evidence="2" type="primary">lvrD</name>
    <name evidence="1" type="ORF">Lmor_1204</name>
    <name evidence="2" type="ORF">NCTC12239_00183</name>
</gene>